<dbReference type="Pfam" id="PF13419">
    <property type="entry name" value="HAD_2"/>
    <property type="match status" value="1"/>
</dbReference>
<dbReference type="InterPro" id="IPR036412">
    <property type="entry name" value="HAD-like_sf"/>
</dbReference>
<dbReference type="InterPro" id="IPR006439">
    <property type="entry name" value="HAD-SF_hydro_IA"/>
</dbReference>
<dbReference type="Gene3D" id="3.40.50.1000">
    <property type="entry name" value="HAD superfamily/HAD-like"/>
    <property type="match status" value="1"/>
</dbReference>
<dbReference type="RefSeq" id="WP_073537599.1">
    <property type="nucleotide sequence ID" value="NZ_CP018335.1"/>
</dbReference>
<dbReference type="InterPro" id="IPR041492">
    <property type="entry name" value="HAD_2"/>
</dbReference>
<dbReference type="InterPro" id="IPR023198">
    <property type="entry name" value="PGP-like_dom2"/>
</dbReference>
<evidence type="ECO:0000313" key="2">
    <source>
        <dbReference type="Proteomes" id="UP000184604"/>
    </source>
</evidence>
<dbReference type="PRINTS" id="PR00413">
    <property type="entry name" value="HADHALOGNASE"/>
</dbReference>
<dbReference type="SFLD" id="SFLDS00003">
    <property type="entry name" value="Haloacid_Dehalogenase"/>
    <property type="match status" value="1"/>
</dbReference>
<dbReference type="SFLD" id="SFLDG01129">
    <property type="entry name" value="C1.5:_HAD__Beta-PGM__Phosphata"/>
    <property type="match status" value="1"/>
</dbReference>
<dbReference type="Proteomes" id="UP000184604">
    <property type="component" value="Chromosome"/>
</dbReference>
<dbReference type="NCBIfam" id="TIGR01509">
    <property type="entry name" value="HAD-SF-IA-v3"/>
    <property type="match status" value="1"/>
</dbReference>
<dbReference type="InterPro" id="IPR023214">
    <property type="entry name" value="HAD_sf"/>
</dbReference>
<evidence type="ECO:0000313" key="1">
    <source>
        <dbReference type="EMBL" id="APM37901.1"/>
    </source>
</evidence>
<reference evidence="1 2" key="1">
    <citation type="submission" date="2016-12" db="EMBL/GenBank/DDBJ databases">
        <title>Complete genome sequence of Clostridium kluyveri JZZ isolated from the pit mud of a Chinese flavor liquor-making factory.</title>
        <authorList>
            <person name="Wang Y."/>
        </authorList>
    </citation>
    <scope>NUCLEOTIDE SEQUENCE [LARGE SCALE GENOMIC DNA]</scope>
    <source>
        <strain evidence="1 2">JZZ</strain>
    </source>
</reference>
<dbReference type="Gene3D" id="1.10.150.240">
    <property type="entry name" value="Putative phosphatase, domain 2"/>
    <property type="match status" value="1"/>
</dbReference>
<proteinExistence type="predicted"/>
<dbReference type="PANTHER" id="PTHR18901:SF38">
    <property type="entry name" value="PSEUDOURIDINE-5'-PHOSPHATASE"/>
    <property type="match status" value="1"/>
</dbReference>
<dbReference type="OrthoDB" id="9797743at2"/>
<accession>A0A1L5F4F4</accession>
<dbReference type="SUPFAM" id="SSF56784">
    <property type="entry name" value="HAD-like"/>
    <property type="match status" value="1"/>
</dbReference>
<dbReference type="AlphaFoldDB" id="A0A1L5F4F4"/>
<protein>
    <submittedName>
        <fullName evidence="1">Hydrolase</fullName>
    </submittedName>
</protein>
<dbReference type="GO" id="GO:0016791">
    <property type="term" value="F:phosphatase activity"/>
    <property type="evidence" value="ECO:0007669"/>
    <property type="project" value="TreeGrafter"/>
</dbReference>
<gene>
    <name evidence="1" type="ORF">BS101_03690</name>
</gene>
<organism evidence="1 2">
    <name type="scientific">Clostridium kluyveri</name>
    <dbReference type="NCBI Taxonomy" id="1534"/>
    <lineage>
        <taxon>Bacteria</taxon>
        <taxon>Bacillati</taxon>
        <taxon>Bacillota</taxon>
        <taxon>Clostridia</taxon>
        <taxon>Eubacteriales</taxon>
        <taxon>Clostridiaceae</taxon>
        <taxon>Clostridium</taxon>
    </lineage>
</organism>
<sequence>MRKYRHAIFDMDGTIMDSMPVWKNLGKDYLIKKGIKVPENLNEVISAMSMTESANYFRKELKIMDYPEQIISDMNQLIRDKYRYEIPLKPYVKEYLSYLQKNNIIMCVATATPVQLAELALKRLEVLQYFSFIVCCDEVGSGKSKPDIYYLALKKMKASITDTIVYEDADYAIRTAKNAGFYTIGVYDEYACKPKKEIQLLCDRYIDSFECLLELGDL</sequence>
<dbReference type="EMBL" id="CP018335">
    <property type="protein sequence ID" value="APM37901.1"/>
    <property type="molecule type" value="Genomic_DNA"/>
</dbReference>
<keyword evidence="1" id="KW-0378">Hydrolase</keyword>
<dbReference type="NCBIfam" id="TIGR01549">
    <property type="entry name" value="HAD-SF-IA-v1"/>
    <property type="match status" value="1"/>
</dbReference>
<dbReference type="PANTHER" id="PTHR18901">
    <property type="entry name" value="2-DEOXYGLUCOSE-6-PHOSPHATE PHOSPHATASE 2"/>
    <property type="match status" value="1"/>
</dbReference>
<name>A0A1L5F4F4_CLOKL</name>